<evidence type="ECO:0000256" key="9">
    <source>
        <dbReference type="ARBA" id="ARBA00023237"/>
    </source>
</evidence>
<evidence type="ECO:0000256" key="8">
    <source>
        <dbReference type="ARBA" id="ARBA00023170"/>
    </source>
</evidence>
<feature type="domain" description="TonB-dependent receptor plug" evidence="13">
    <location>
        <begin position="45"/>
        <end position="153"/>
    </location>
</feature>
<dbReference type="EMBL" id="HE796683">
    <property type="protein sequence ID" value="CCH02097.1"/>
    <property type="molecule type" value="Genomic_DNA"/>
</dbReference>
<feature type="domain" description="TonB-dependent receptor-like beta-barrel" evidence="12">
    <location>
        <begin position="318"/>
        <end position="820"/>
    </location>
</feature>
<evidence type="ECO:0000256" key="4">
    <source>
        <dbReference type="ARBA" id="ARBA00022692"/>
    </source>
</evidence>
<evidence type="ECO:0000256" key="1">
    <source>
        <dbReference type="ARBA" id="ARBA00004571"/>
    </source>
</evidence>
<comment type="subcellular location">
    <subcellularLocation>
        <location evidence="1 10">Cell outer membrane</location>
        <topology evidence="1 10">Multi-pass membrane protein</topology>
    </subcellularLocation>
</comment>
<dbReference type="InterPro" id="IPR037066">
    <property type="entry name" value="Plug_dom_sf"/>
</dbReference>
<evidence type="ECO:0000256" key="3">
    <source>
        <dbReference type="ARBA" id="ARBA00022452"/>
    </source>
</evidence>
<dbReference type="InterPro" id="IPR000531">
    <property type="entry name" value="Beta-barrel_TonB"/>
</dbReference>
<dbReference type="Gene3D" id="2.40.170.20">
    <property type="entry name" value="TonB-dependent receptor, beta-barrel domain"/>
    <property type="match status" value="1"/>
</dbReference>
<dbReference type="PROSITE" id="PS52016">
    <property type="entry name" value="TONB_DEPENDENT_REC_3"/>
    <property type="match status" value="1"/>
</dbReference>
<dbReference type="Gene3D" id="2.170.130.10">
    <property type="entry name" value="TonB-dependent receptor, plug domain"/>
    <property type="match status" value="1"/>
</dbReference>
<dbReference type="eggNOG" id="COG4771">
    <property type="taxonomic scope" value="Bacteria"/>
</dbReference>
<name>I0KD94_9BACT</name>
<dbReference type="InterPro" id="IPR012910">
    <property type="entry name" value="Plug_dom"/>
</dbReference>
<accession>I0KD94</accession>
<dbReference type="SUPFAM" id="SSF56935">
    <property type="entry name" value="Porins"/>
    <property type="match status" value="1"/>
</dbReference>
<evidence type="ECO:0000256" key="5">
    <source>
        <dbReference type="ARBA" id="ARBA00022729"/>
    </source>
</evidence>
<keyword evidence="5" id="KW-0732">Signal</keyword>
<keyword evidence="15" id="KW-1185">Reference proteome</keyword>
<keyword evidence="7 10" id="KW-0472">Membrane</keyword>
<dbReference type="STRING" id="1166018.FAES_4097"/>
<protein>
    <submittedName>
        <fullName evidence="14">TonB-dependent receptor</fullName>
    </submittedName>
</protein>
<reference evidence="14 15" key="1">
    <citation type="journal article" date="2012" name="J. Bacteriol.">
        <title>Genome Sequence of Fibrella aestuarina BUZ 2T, a Filamentous Marine Bacterium.</title>
        <authorList>
            <person name="Filippini M."/>
            <person name="Qi W."/>
            <person name="Blom J."/>
            <person name="Goesmann A."/>
            <person name="Smits T.H."/>
            <person name="Bagheri H.C."/>
        </authorList>
    </citation>
    <scope>NUCLEOTIDE SEQUENCE [LARGE SCALE GENOMIC DNA]</scope>
    <source>
        <strain evidence="15">BUZ 2T</strain>
    </source>
</reference>
<evidence type="ECO:0000256" key="11">
    <source>
        <dbReference type="RuleBase" id="RU003357"/>
    </source>
</evidence>
<keyword evidence="9 10" id="KW-0998">Cell outer membrane</keyword>
<evidence type="ECO:0000259" key="13">
    <source>
        <dbReference type="Pfam" id="PF07715"/>
    </source>
</evidence>
<keyword evidence="3 10" id="KW-1134">Transmembrane beta strand</keyword>
<keyword evidence="8 14" id="KW-0675">Receptor</keyword>
<keyword evidence="2 10" id="KW-0813">Transport</keyword>
<dbReference type="RefSeq" id="WP_015333196.1">
    <property type="nucleotide sequence ID" value="NC_020054.1"/>
</dbReference>
<proteinExistence type="inferred from homology"/>
<evidence type="ECO:0000313" key="15">
    <source>
        <dbReference type="Proteomes" id="UP000011058"/>
    </source>
</evidence>
<evidence type="ECO:0000256" key="2">
    <source>
        <dbReference type="ARBA" id="ARBA00022448"/>
    </source>
</evidence>
<evidence type="ECO:0000256" key="7">
    <source>
        <dbReference type="ARBA" id="ARBA00023136"/>
    </source>
</evidence>
<dbReference type="InterPro" id="IPR036942">
    <property type="entry name" value="Beta-barrel_TonB_sf"/>
</dbReference>
<keyword evidence="4 10" id="KW-0812">Transmembrane</keyword>
<dbReference type="GO" id="GO:0044718">
    <property type="term" value="P:siderophore transmembrane transport"/>
    <property type="evidence" value="ECO:0007669"/>
    <property type="project" value="TreeGrafter"/>
</dbReference>
<dbReference type="GO" id="GO:0015344">
    <property type="term" value="F:siderophore uptake transmembrane transporter activity"/>
    <property type="evidence" value="ECO:0007669"/>
    <property type="project" value="TreeGrafter"/>
</dbReference>
<gene>
    <name evidence="14" type="ORF">FAES_4097</name>
</gene>
<evidence type="ECO:0000313" key="14">
    <source>
        <dbReference type="EMBL" id="CCH02097.1"/>
    </source>
</evidence>
<evidence type="ECO:0000259" key="12">
    <source>
        <dbReference type="Pfam" id="PF00593"/>
    </source>
</evidence>
<dbReference type="OrthoDB" id="1109208at2"/>
<dbReference type="Pfam" id="PF07715">
    <property type="entry name" value="Plug"/>
    <property type="match status" value="1"/>
</dbReference>
<dbReference type="PANTHER" id="PTHR30069:SF29">
    <property type="entry name" value="HEMOGLOBIN AND HEMOGLOBIN-HAPTOGLOBIN-BINDING PROTEIN 1-RELATED"/>
    <property type="match status" value="1"/>
</dbReference>
<dbReference type="HOGENOM" id="CLU_307117_0_0_10"/>
<sequence length="846" mass="93601">MLPTLLALSLLTPPDSLPTRYPGRADSVLLNEVIVVSASRTAERLMRSPVSIDVLDSRSIRLSAQPSYYDAIENLKGVQLLTPSLGFKVYNARGFANPTNVRFVQLVDGRDNQAPHIGAPIAGALAPSDLDIQRVELVPGAASALYGMNALNGLINLLTKNPFTSTGLSVSQKTGVNHVAEAGSRPQVFSETSLRYAARLGTSWAFKINLSYQRGYDWIASDATDLSPSLNASLGLTGADNPARDPVSSYGNESANRRTLSLNGRNYVVARTGYYEAEVTDYRLSNLAGSVAVHYRPSRNTELAYVYQGSWLDNVYQRTNRFRLENYRLDQHSLTFTSPSVQLRAYRTSENTGQSYNLRSMAENIDRSFKSDNTWFADFSQQFRSSVAAGASVTDALQAARNRADQGRPQPGTPAFDATIARLRDINNWDIGAALRVQSWLYHVEGQIEPTQKLWARFRQQTGVELLAGFDYRTYVVFPDGNYFINPTEPGNNLIYTKAGGFVQATRAFFADRLKLTGTWRVDKNAYFNARLNPRVSVVYSPVQSHNIRASYQTGYRFPSLFEAFSNVNSGGVKRVGGLPLLAQGIFETSYFRTSIDAFQAAINTDVNVNKLTTQQAIEKNKGLLKPNTYTYIKPEEVNAVEVGYKGLVAGQRLFIDADFYYSTYRNFIAQVEANVPRTNVPDSIPFALADRTKQDRYRLWTNSRTVVRNYGASLGLRYALGKSWIVSGNATYAQLDRTDSGDGLEEAFNTPRWIANVGLANSQLLTKLGASINYKYQSAFLWQSSLATGMVPAFHTVDAQVTYRLAALGVTAKLGATNLFNRPYTTFVAGPSVGGFYYTTLVWGL</sequence>
<evidence type="ECO:0000256" key="10">
    <source>
        <dbReference type="PROSITE-ProRule" id="PRU01360"/>
    </source>
</evidence>
<dbReference type="KEGG" id="fae:FAES_4097"/>
<dbReference type="InterPro" id="IPR039426">
    <property type="entry name" value="TonB-dep_rcpt-like"/>
</dbReference>
<dbReference type="PANTHER" id="PTHR30069">
    <property type="entry name" value="TONB-DEPENDENT OUTER MEMBRANE RECEPTOR"/>
    <property type="match status" value="1"/>
</dbReference>
<dbReference type="AlphaFoldDB" id="I0KD94"/>
<comment type="similarity">
    <text evidence="10 11">Belongs to the TonB-dependent receptor family.</text>
</comment>
<evidence type="ECO:0000256" key="6">
    <source>
        <dbReference type="ARBA" id="ARBA00023077"/>
    </source>
</evidence>
<dbReference type="PATRIC" id="fig|1166018.3.peg.1047"/>
<dbReference type="GO" id="GO:0009279">
    <property type="term" value="C:cell outer membrane"/>
    <property type="evidence" value="ECO:0007669"/>
    <property type="project" value="UniProtKB-SubCell"/>
</dbReference>
<dbReference type="Proteomes" id="UP000011058">
    <property type="component" value="Chromosome"/>
</dbReference>
<organism evidence="14 15">
    <name type="scientific">Fibrella aestuarina BUZ 2</name>
    <dbReference type="NCBI Taxonomy" id="1166018"/>
    <lineage>
        <taxon>Bacteria</taxon>
        <taxon>Pseudomonadati</taxon>
        <taxon>Bacteroidota</taxon>
        <taxon>Cytophagia</taxon>
        <taxon>Cytophagales</taxon>
        <taxon>Spirosomataceae</taxon>
        <taxon>Fibrella</taxon>
    </lineage>
</organism>
<dbReference type="Pfam" id="PF00593">
    <property type="entry name" value="TonB_dep_Rec_b-barrel"/>
    <property type="match status" value="1"/>
</dbReference>
<keyword evidence="6 11" id="KW-0798">TonB box</keyword>